<dbReference type="Gene3D" id="3.40.1190.10">
    <property type="entry name" value="Mur-like, catalytic domain"/>
    <property type="match status" value="1"/>
</dbReference>
<dbReference type="RefSeq" id="WP_117329847.1">
    <property type="nucleotide sequence ID" value="NZ_QUWK01000004.1"/>
</dbReference>
<protein>
    <submittedName>
        <fullName evidence="14">UDP-N-acetylmuramoyl-L-alanyl-D-glutamate--2, 6-diaminopimelate ligase</fullName>
    </submittedName>
</protein>
<sequence>MKTLRTLLSAIGINDTSVPDTQTIEQICQHSQRCKPFSVFFAFKGLRTDGSHYINDAIEHGAICIIAEESTLRPRLPASVHYYTVKHPHTAFALMCSAFYDYPQRQLVIVGVSGTDGKSTTSDYLYQILQRQGIKTGLLTTVNMDDGSGKQESPFRQSTPEADQLQEFLYRCTQNGATHVILECTSHALSKTFDRLGGIEFSAAIITKVTSEHLEFHHSLEEYTNAKVNLVRALKENGILVTSTDNPRISAFSEALTPTQKAIILGLDVPMRIEFMGYQGVVVEILGKRIHTPLLLPSLATNALLAVFCAADLLHKPAEDLLPLIEQIEPVKGRMQLIENALGVRAIIDFAHTVDAYEGIFFFANRTSEGGNLIAVFGSAGERDTTKRSPMGKIANRYCSTIILTEEDPRYEGNQVIFSDLRFLMHNSACTVLEIEDRREAIKKAVSIAQTGDTILFLGKGHEKTIERESEKIPWDEITEVKHALRAEEQRRQCK</sequence>
<dbReference type="Pfam" id="PF02875">
    <property type="entry name" value="Mur_ligase_C"/>
    <property type="match status" value="1"/>
</dbReference>
<feature type="domain" description="Mur ligase C-terminal" evidence="12">
    <location>
        <begin position="333"/>
        <end position="461"/>
    </location>
</feature>
<reference evidence="15" key="1">
    <citation type="submission" date="2018-08" db="EMBL/GenBank/DDBJ databases">
        <authorList>
            <person name="Grouzdev D.S."/>
            <person name="Krutkina M.S."/>
        </authorList>
    </citation>
    <scope>NUCLEOTIDE SEQUENCE [LARGE SCALE GENOMIC DNA]</scope>
    <source>
        <strain evidence="15">4-11</strain>
    </source>
</reference>
<reference evidence="14 15" key="2">
    <citation type="submission" date="2018-09" db="EMBL/GenBank/DDBJ databases">
        <title>Genome of Sphaerochaeta halotolerans strain 4-11.</title>
        <authorList>
            <person name="Nazina T.N."/>
            <person name="Sokolova D.S."/>
        </authorList>
    </citation>
    <scope>NUCLEOTIDE SEQUENCE [LARGE SCALE GENOMIC DNA]</scope>
    <source>
        <strain evidence="14 15">4-11</strain>
    </source>
</reference>
<dbReference type="GO" id="GO:0051301">
    <property type="term" value="P:cell division"/>
    <property type="evidence" value="ECO:0007669"/>
    <property type="project" value="UniProtKB-KW"/>
</dbReference>
<evidence type="ECO:0000256" key="5">
    <source>
        <dbReference type="ARBA" id="ARBA00022840"/>
    </source>
</evidence>
<keyword evidence="6 10" id="KW-0133">Cell shape</keyword>
<keyword evidence="3 10" id="KW-0132">Cell division</keyword>
<evidence type="ECO:0000256" key="6">
    <source>
        <dbReference type="ARBA" id="ARBA00022960"/>
    </source>
</evidence>
<comment type="subcellular location">
    <subcellularLocation>
        <location evidence="10">Cytoplasm</location>
    </subcellularLocation>
</comment>
<dbReference type="InterPro" id="IPR000713">
    <property type="entry name" value="Mur_ligase_N"/>
</dbReference>
<evidence type="ECO:0000256" key="2">
    <source>
        <dbReference type="ARBA" id="ARBA00022598"/>
    </source>
</evidence>
<comment type="similarity">
    <text evidence="1">Belongs to the MurCDEF family. MurE subfamily.</text>
</comment>
<dbReference type="InterPro" id="IPR035911">
    <property type="entry name" value="MurE/MurF_N"/>
</dbReference>
<evidence type="ECO:0000256" key="7">
    <source>
        <dbReference type="ARBA" id="ARBA00022984"/>
    </source>
</evidence>
<evidence type="ECO:0000256" key="1">
    <source>
        <dbReference type="ARBA" id="ARBA00005898"/>
    </source>
</evidence>
<dbReference type="Pfam" id="PF08245">
    <property type="entry name" value="Mur_ligase_M"/>
    <property type="match status" value="1"/>
</dbReference>
<dbReference type="AlphaFoldDB" id="A0A372MI32"/>
<dbReference type="GO" id="GO:0005524">
    <property type="term" value="F:ATP binding"/>
    <property type="evidence" value="ECO:0007669"/>
    <property type="project" value="UniProtKB-KW"/>
</dbReference>
<dbReference type="OrthoDB" id="9800958at2"/>
<evidence type="ECO:0000256" key="10">
    <source>
        <dbReference type="RuleBase" id="RU004135"/>
    </source>
</evidence>
<dbReference type="SUPFAM" id="SSF53623">
    <property type="entry name" value="MurD-like peptide ligases, catalytic domain"/>
    <property type="match status" value="1"/>
</dbReference>
<comment type="pathway">
    <text evidence="10">Cell wall biogenesis; peptidoglycan biosynthesis.</text>
</comment>
<dbReference type="InterPro" id="IPR013221">
    <property type="entry name" value="Mur_ligase_cen"/>
</dbReference>
<dbReference type="GO" id="GO:0005737">
    <property type="term" value="C:cytoplasm"/>
    <property type="evidence" value="ECO:0007669"/>
    <property type="project" value="UniProtKB-SubCell"/>
</dbReference>
<dbReference type="InterPro" id="IPR005761">
    <property type="entry name" value="UDP-N-AcMur-Glu-dNH2Pim_ligase"/>
</dbReference>
<dbReference type="InterPro" id="IPR036565">
    <property type="entry name" value="Mur-like_cat_sf"/>
</dbReference>
<feature type="domain" description="Mur ligase central" evidence="13">
    <location>
        <begin position="112"/>
        <end position="268"/>
    </location>
</feature>
<feature type="domain" description="Mur ligase N-terminal catalytic" evidence="11">
    <location>
        <begin position="24"/>
        <end position="100"/>
    </location>
</feature>
<dbReference type="PANTHER" id="PTHR23135:SF4">
    <property type="entry name" value="UDP-N-ACETYLMURAMOYL-L-ALANYL-D-GLUTAMATE--2,6-DIAMINOPIMELATE LIGASE MURE HOMOLOG, CHLOROPLASTIC"/>
    <property type="match status" value="1"/>
</dbReference>
<dbReference type="InterPro" id="IPR004101">
    <property type="entry name" value="Mur_ligase_C"/>
</dbReference>
<comment type="caution">
    <text evidence="14">The sequence shown here is derived from an EMBL/GenBank/DDBJ whole genome shotgun (WGS) entry which is preliminary data.</text>
</comment>
<evidence type="ECO:0000256" key="3">
    <source>
        <dbReference type="ARBA" id="ARBA00022618"/>
    </source>
</evidence>
<keyword evidence="8 10" id="KW-0131">Cell cycle</keyword>
<dbReference type="InterPro" id="IPR036615">
    <property type="entry name" value="Mur_ligase_C_dom_sf"/>
</dbReference>
<dbReference type="GO" id="GO:0071555">
    <property type="term" value="P:cell wall organization"/>
    <property type="evidence" value="ECO:0007669"/>
    <property type="project" value="UniProtKB-KW"/>
</dbReference>
<dbReference type="Pfam" id="PF01225">
    <property type="entry name" value="Mur_ligase"/>
    <property type="match status" value="1"/>
</dbReference>
<keyword evidence="15" id="KW-1185">Reference proteome</keyword>
<evidence type="ECO:0000259" key="12">
    <source>
        <dbReference type="Pfam" id="PF02875"/>
    </source>
</evidence>
<evidence type="ECO:0000313" key="14">
    <source>
        <dbReference type="EMBL" id="RFU95435.1"/>
    </source>
</evidence>
<keyword evidence="9 10" id="KW-0961">Cell wall biogenesis/degradation</keyword>
<dbReference type="UniPathway" id="UPA00219"/>
<dbReference type="EMBL" id="QUWK01000004">
    <property type="protein sequence ID" value="RFU95435.1"/>
    <property type="molecule type" value="Genomic_DNA"/>
</dbReference>
<evidence type="ECO:0000256" key="9">
    <source>
        <dbReference type="ARBA" id="ARBA00023316"/>
    </source>
</evidence>
<evidence type="ECO:0000256" key="4">
    <source>
        <dbReference type="ARBA" id="ARBA00022741"/>
    </source>
</evidence>
<keyword evidence="2 14" id="KW-0436">Ligase</keyword>
<dbReference type="Gene3D" id="3.40.1390.10">
    <property type="entry name" value="MurE/MurF, N-terminal domain"/>
    <property type="match status" value="1"/>
</dbReference>
<dbReference type="GO" id="GO:0009252">
    <property type="term" value="P:peptidoglycan biosynthetic process"/>
    <property type="evidence" value="ECO:0007669"/>
    <property type="project" value="UniProtKB-UniPathway"/>
</dbReference>
<evidence type="ECO:0000313" key="15">
    <source>
        <dbReference type="Proteomes" id="UP000264002"/>
    </source>
</evidence>
<keyword evidence="5" id="KW-0067">ATP-binding</keyword>
<dbReference type="NCBIfam" id="TIGR01085">
    <property type="entry name" value="murE"/>
    <property type="match status" value="1"/>
</dbReference>
<accession>A0A372MI32</accession>
<keyword evidence="4" id="KW-0547">Nucleotide-binding</keyword>
<dbReference type="SUPFAM" id="SSF53244">
    <property type="entry name" value="MurD-like peptide ligases, peptide-binding domain"/>
    <property type="match status" value="1"/>
</dbReference>
<dbReference type="Gene3D" id="3.90.190.20">
    <property type="entry name" value="Mur ligase, C-terminal domain"/>
    <property type="match status" value="1"/>
</dbReference>
<dbReference type="PANTHER" id="PTHR23135">
    <property type="entry name" value="MUR LIGASE FAMILY MEMBER"/>
    <property type="match status" value="1"/>
</dbReference>
<evidence type="ECO:0000256" key="8">
    <source>
        <dbReference type="ARBA" id="ARBA00023306"/>
    </source>
</evidence>
<dbReference type="GO" id="GO:0016881">
    <property type="term" value="F:acid-amino acid ligase activity"/>
    <property type="evidence" value="ECO:0007669"/>
    <property type="project" value="InterPro"/>
</dbReference>
<keyword evidence="7 10" id="KW-0573">Peptidoglycan synthesis</keyword>
<dbReference type="SUPFAM" id="SSF63418">
    <property type="entry name" value="MurE/MurF N-terminal domain"/>
    <property type="match status" value="1"/>
</dbReference>
<evidence type="ECO:0000259" key="11">
    <source>
        <dbReference type="Pfam" id="PF01225"/>
    </source>
</evidence>
<dbReference type="Proteomes" id="UP000264002">
    <property type="component" value="Unassembled WGS sequence"/>
</dbReference>
<organism evidence="14 15">
    <name type="scientific">Sphaerochaeta halotolerans</name>
    <dbReference type="NCBI Taxonomy" id="2293840"/>
    <lineage>
        <taxon>Bacteria</taxon>
        <taxon>Pseudomonadati</taxon>
        <taxon>Spirochaetota</taxon>
        <taxon>Spirochaetia</taxon>
        <taxon>Spirochaetales</taxon>
        <taxon>Sphaerochaetaceae</taxon>
        <taxon>Sphaerochaeta</taxon>
    </lineage>
</organism>
<evidence type="ECO:0000259" key="13">
    <source>
        <dbReference type="Pfam" id="PF08245"/>
    </source>
</evidence>
<dbReference type="GO" id="GO:0008360">
    <property type="term" value="P:regulation of cell shape"/>
    <property type="evidence" value="ECO:0007669"/>
    <property type="project" value="UniProtKB-KW"/>
</dbReference>
<gene>
    <name evidence="14" type="ORF">DYP60_05320</name>
</gene>
<proteinExistence type="inferred from homology"/>
<name>A0A372MI32_9SPIR</name>